<keyword evidence="2" id="KW-1185">Reference proteome</keyword>
<dbReference type="EMBL" id="JACXJA010000037">
    <property type="protein sequence ID" value="MBD2865104.1"/>
    <property type="molecule type" value="Genomic_DNA"/>
</dbReference>
<comment type="caution">
    <text evidence="1">The sequence shown here is derived from an EMBL/GenBank/DDBJ whole genome shotgun (WGS) entry which is preliminary data.</text>
</comment>
<gene>
    <name evidence="1" type="ORF">IDH45_24285</name>
</gene>
<dbReference type="AlphaFoldDB" id="A0A927CCT7"/>
<sequence length="55" mass="6063">MMDYNVLPMQGGAASLGEAAQRWKQLHVTEGIVLTTPDGSKTYRLSINKRIGDRS</sequence>
<evidence type="ECO:0000313" key="2">
    <source>
        <dbReference type="Proteomes" id="UP000639396"/>
    </source>
</evidence>
<organism evidence="1 2">
    <name type="scientific">Paenibacillus oceani</name>
    <dbReference type="NCBI Taxonomy" id="2772510"/>
    <lineage>
        <taxon>Bacteria</taxon>
        <taxon>Bacillati</taxon>
        <taxon>Bacillota</taxon>
        <taxon>Bacilli</taxon>
        <taxon>Bacillales</taxon>
        <taxon>Paenibacillaceae</taxon>
        <taxon>Paenibacillus</taxon>
    </lineage>
</organism>
<reference evidence="1" key="1">
    <citation type="submission" date="2020-09" db="EMBL/GenBank/DDBJ databases">
        <title>A novel bacterium of genus Paenibacillus, isolated from South China Sea.</title>
        <authorList>
            <person name="Huang H."/>
            <person name="Mo K."/>
            <person name="Hu Y."/>
        </authorList>
    </citation>
    <scope>NUCLEOTIDE SEQUENCE</scope>
    <source>
        <strain evidence="1">IB182363</strain>
    </source>
</reference>
<evidence type="ECO:0000313" key="1">
    <source>
        <dbReference type="EMBL" id="MBD2865104.1"/>
    </source>
</evidence>
<dbReference type="RefSeq" id="WP_190930727.1">
    <property type="nucleotide sequence ID" value="NZ_JACXJA010000037.1"/>
</dbReference>
<protein>
    <submittedName>
        <fullName evidence="1">Uncharacterized protein</fullName>
    </submittedName>
</protein>
<dbReference type="Proteomes" id="UP000639396">
    <property type="component" value="Unassembled WGS sequence"/>
</dbReference>
<accession>A0A927CCT7</accession>
<proteinExistence type="predicted"/>
<name>A0A927CCT7_9BACL</name>